<keyword evidence="1" id="KW-1133">Transmembrane helix</keyword>
<accession>A0A0K0FZA5</accession>
<dbReference type="STRING" id="75913.A0A0K0FZA5"/>
<dbReference type="Proteomes" id="UP000035680">
    <property type="component" value="Unassembled WGS sequence"/>
</dbReference>
<keyword evidence="2" id="KW-1185">Reference proteome</keyword>
<dbReference type="AlphaFoldDB" id="A0A0K0FZA5"/>
<sequence length="197" mass="22746">MRESQVHGKVQILAKMPKWRPDTNPALRREFYMNYQMCMPPGYRKEAESFLNTLEDTGVEKNPHRCRTKDNNNNHVKNKTFLNNKTGNFNKNRNVSFNDNKKIYSNVNQGNIRRTVSSNVANNNVKFNIPNKERATKFRQKGPQVNVLDIESLTDKICSKMQDLILTAKVSTLITFCLLMFFIAPAGTQSNILNIYP</sequence>
<proteinExistence type="predicted"/>
<evidence type="ECO:0000313" key="3">
    <source>
        <dbReference type="WBParaSite" id="SVE_1778200.1"/>
    </source>
</evidence>
<name>A0A0K0FZA5_STRVS</name>
<evidence type="ECO:0000256" key="1">
    <source>
        <dbReference type="SAM" id="Phobius"/>
    </source>
</evidence>
<reference evidence="3" key="2">
    <citation type="submission" date="2015-08" db="UniProtKB">
        <authorList>
            <consortium name="WormBaseParasite"/>
        </authorList>
    </citation>
    <scope>IDENTIFICATION</scope>
</reference>
<dbReference type="WBParaSite" id="SVE_1778200.1">
    <property type="protein sequence ID" value="SVE_1778200.1"/>
    <property type="gene ID" value="SVE_1778200"/>
</dbReference>
<reference evidence="2" key="1">
    <citation type="submission" date="2014-07" db="EMBL/GenBank/DDBJ databases">
        <authorList>
            <person name="Martin A.A"/>
            <person name="De Silva N."/>
        </authorList>
    </citation>
    <scope>NUCLEOTIDE SEQUENCE</scope>
</reference>
<keyword evidence="1" id="KW-0812">Transmembrane</keyword>
<evidence type="ECO:0000313" key="2">
    <source>
        <dbReference type="Proteomes" id="UP000035680"/>
    </source>
</evidence>
<feature type="transmembrane region" description="Helical" evidence="1">
    <location>
        <begin position="164"/>
        <end position="184"/>
    </location>
</feature>
<organism evidence="2 3">
    <name type="scientific">Strongyloides venezuelensis</name>
    <name type="common">Threadworm</name>
    <dbReference type="NCBI Taxonomy" id="75913"/>
    <lineage>
        <taxon>Eukaryota</taxon>
        <taxon>Metazoa</taxon>
        <taxon>Ecdysozoa</taxon>
        <taxon>Nematoda</taxon>
        <taxon>Chromadorea</taxon>
        <taxon>Rhabditida</taxon>
        <taxon>Tylenchina</taxon>
        <taxon>Panagrolaimomorpha</taxon>
        <taxon>Strongyloidoidea</taxon>
        <taxon>Strongyloididae</taxon>
        <taxon>Strongyloides</taxon>
    </lineage>
</organism>
<protein>
    <submittedName>
        <fullName evidence="3">Reverse transcriptase domain-containing protein</fullName>
    </submittedName>
</protein>
<keyword evidence="1" id="KW-0472">Membrane</keyword>